<comment type="caution">
    <text evidence="1">The sequence shown here is derived from an EMBL/GenBank/DDBJ whole genome shotgun (WGS) entry which is preliminary data.</text>
</comment>
<sequence>MDPFYTSFSDSFLSIPNHRSPISDSSECYPKKRAGRKKFRETRHPINRGVRQRNSGKYVCEVREPNKKKGSALRGRYACLNFADSAWHLRIPESNCPKEIQKAATEAAMAFQNETATTTAAETAGQKIGETAEQSSVFYLKEEAVLGMPRFFENMGEEIYLPPSELGWNHNDLDGESDVSLWNLRV</sequence>
<protein>
    <submittedName>
        <fullName evidence="1">Uncharacterized protein</fullName>
    </submittedName>
</protein>
<keyword evidence="2" id="KW-1185">Reference proteome</keyword>
<organism evidence="1 2">
    <name type="scientific">Eruca vesicaria subsp. sativa</name>
    <name type="common">Garden rocket</name>
    <name type="synonym">Eruca sativa</name>
    <dbReference type="NCBI Taxonomy" id="29727"/>
    <lineage>
        <taxon>Eukaryota</taxon>
        <taxon>Viridiplantae</taxon>
        <taxon>Streptophyta</taxon>
        <taxon>Embryophyta</taxon>
        <taxon>Tracheophyta</taxon>
        <taxon>Spermatophyta</taxon>
        <taxon>Magnoliopsida</taxon>
        <taxon>eudicotyledons</taxon>
        <taxon>Gunneridae</taxon>
        <taxon>Pentapetalae</taxon>
        <taxon>rosids</taxon>
        <taxon>malvids</taxon>
        <taxon>Brassicales</taxon>
        <taxon>Brassicaceae</taxon>
        <taxon>Brassiceae</taxon>
        <taxon>Eruca</taxon>
    </lineage>
</organism>
<dbReference type="EMBL" id="CAKOAT010510710">
    <property type="protein sequence ID" value="CAH8381518.1"/>
    <property type="molecule type" value="Genomic_DNA"/>
</dbReference>
<name>A0ABC8LDG3_ERUVS</name>
<dbReference type="PANTHER" id="PTHR31839">
    <property type="entry name" value="DEHYDRATION-RESPONSIVE ELEMENT-BINDING PROTEIN 1D"/>
    <property type="match status" value="1"/>
</dbReference>
<evidence type="ECO:0000313" key="1">
    <source>
        <dbReference type="EMBL" id="CAH8381518.1"/>
    </source>
</evidence>
<dbReference type="PANTHER" id="PTHR31839:SF2">
    <property type="entry name" value="DEHYDRATION-RESPONSIVE ELEMENT-BINDING PROTEIN 1D"/>
    <property type="match status" value="1"/>
</dbReference>
<reference evidence="1 2" key="1">
    <citation type="submission" date="2022-03" db="EMBL/GenBank/DDBJ databases">
        <authorList>
            <person name="Macdonald S."/>
            <person name="Ahmed S."/>
            <person name="Newling K."/>
        </authorList>
    </citation>
    <scope>NUCLEOTIDE SEQUENCE [LARGE SCALE GENOMIC DNA]</scope>
</reference>
<evidence type="ECO:0000313" key="2">
    <source>
        <dbReference type="Proteomes" id="UP001642260"/>
    </source>
</evidence>
<gene>
    <name evidence="1" type="ORF">ERUC_LOCUS34001</name>
</gene>
<dbReference type="AlphaFoldDB" id="A0ABC8LDG3"/>
<accession>A0ABC8LDG3</accession>
<dbReference type="InterPro" id="IPR045277">
    <property type="entry name" value="DRE1A-I"/>
</dbReference>
<dbReference type="Proteomes" id="UP001642260">
    <property type="component" value="Unassembled WGS sequence"/>
</dbReference>
<proteinExistence type="predicted"/>